<keyword evidence="2" id="KW-1185">Reference proteome</keyword>
<dbReference type="Gene3D" id="2.60.120.260">
    <property type="entry name" value="Galactose-binding domain-like"/>
    <property type="match status" value="1"/>
</dbReference>
<evidence type="ECO:0000313" key="2">
    <source>
        <dbReference type="Proteomes" id="UP001634154"/>
    </source>
</evidence>
<accession>A0ABW9K646</accession>
<dbReference type="Proteomes" id="UP001634154">
    <property type="component" value="Unassembled WGS sequence"/>
</dbReference>
<proteinExistence type="predicted"/>
<evidence type="ECO:0000313" key="1">
    <source>
        <dbReference type="EMBL" id="MFN1217643.1"/>
    </source>
</evidence>
<comment type="caution">
    <text evidence="1">The sequence shown here is derived from an EMBL/GenBank/DDBJ whole genome shotgun (WGS) entry which is preliminary data.</text>
</comment>
<name>A0ABW9K646_9FLAO</name>
<dbReference type="InterPro" id="IPR038081">
    <property type="entry name" value="CalX-like_sf"/>
</dbReference>
<gene>
    <name evidence="1" type="ORF">ACKW6Q_11805</name>
</gene>
<dbReference type="SUPFAM" id="SSF49785">
    <property type="entry name" value="Galactose-binding domain-like"/>
    <property type="match status" value="1"/>
</dbReference>
<dbReference type="RefSeq" id="WP_409356814.1">
    <property type="nucleotide sequence ID" value="NZ_JBJXVJ010000002.1"/>
</dbReference>
<reference evidence="1 2" key="1">
    <citation type="submission" date="2024-12" db="EMBL/GenBank/DDBJ databases">
        <title>Draft genome sequence of Chryseobacterium kwangjuense AG447.</title>
        <authorList>
            <person name="Cheptsov V.S."/>
            <person name="Belov A."/>
            <person name="Zavarzina A.G."/>
        </authorList>
    </citation>
    <scope>NUCLEOTIDE SEQUENCE [LARGE SCALE GENOMIC DNA]</scope>
    <source>
        <strain evidence="1 2">AG447</strain>
    </source>
</reference>
<sequence>MKRTQPDRNRKIKACILSFLFPLTFLYSQNTNLALGKPVTSSSIDNVTFPNSNLTDGNFSTFSRTGTSQTPPNAEWFLVDLQADYYIQNIRLGSVIPDNNRSRRFMIVTYPSSYAYFGNNPQNYTSGTAASSVYNRFIYSNNTASDPGFGRTAANPNIPGNPEQTLGPAFNNGIYNLNIGIHKARYILILNLQDTNLEFTELQVTSGSIPVRTFVNGGFEQGTTTTIYESVPEGTAPGWSTTEPISGDSPNTNRLINGQGGCIDFISFGYISVPPYEGAYYAELNSYLNSELVQQPICILPNETFSWSFAHRGRVGTDVMRMAVDNIDVAEFRDSNAQSGTHTGTILPGGTAANLTLNKDATTSTGWTRYHGTWQNTTGLSKQVMFSFKAVSAAGGVASGNFIDDVKISGLSTILTFDTLNPKGDEATTTANLPKILINGPLATSRTIQVTITGGTAVRGTDYTTIPATGPLSITIPAGNYDGTAATAISLASVLQVNQDFISEGDETIILKLEDPGTGDIRLADSNSCQGAVITSTYSITDFVCYKNPVTTGATLNTNMGISAFNRAGSGSNAWPGIRKGAYLALESATKGLVVTRTTKASITNPVIGMIIYETNDKCLSMYTSTGWKCYQSASCPD</sequence>
<protein>
    <submittedName>
        <fullName evidence="1">Uncharacterized protein</fullName>
    </submittedName>
</protein>
<dbReference type="InterPro" id="IPR008979">
    <property type="entry name" value="Galactose-bd-like_sf"/>
</dbReference>
<dbReference type="Gene3D" id="2.60.40.2030">
    <property type="match status" value="1"/>
</dbReference>
<organism evidence="1 2">
    <name type="scientific">Chryseobacterium kwangjuense</name>
    <dbReference type="NCBI Taxonomy" id="267125"/>
    <lineage>
        <taxon>Bacteria</taxon>
        <taxon>Pseudomonadati</taxon>
        <taxon>Bacteroidota</taxon>
        <taxon>Flavobacteriia</taxon>
        <taxon>Flavobacteriales</taxon>
        <taxon>Weeksellaceae</taxon>
        <taxon>Chryseobacterium group</taxon>
        <taxon>Chryseobacterium</taxon>
    </lineage>
</organism>
<dbReference type="SUPFAM" id="SSF141072">
    <property type="entry name" value="CalX-like"/>
    <property type="match status" value="1"/>
</dbReference>
<dbReference type="EMBL" id="JBJXVJ010000002">
    <property type="protein sequence ID" value="MFN1217643.1"/>
    <property type="molecule type" value="Genomic_DNA"/>
</dbReference>